<dbReference type="Proteomes" id="UP001151760">
    <property type="component" value="Unassembled WGS sequence"/>
</dbReference>
<dbReference type="EMBL" id="BQNB010011007">
    <property type="protein sequence ID" value="GJS84851.1"/>
    <property type="molecule type" value="Genomic_DNA"/>
</dbReference>
<sequence length="101" mass="11352">MKESPREEEQVFKDDLERLKKQEKEAYEEAEALRKKFETLVIKEGATKASSTNLVSTVSLPVSTASPYEGLSLSDPINPEEDDSEIPPLEDIYQNSTDGIF</sequence>
<organism evidence="3 4">
    <name type="scientific">Tanacetum coccineum</name>
    <dbReference type="NCBI Taxonomy" id="301880"/>
    <lineage>
        <taxon>Eukaryota</taxon>
        <taxon>Viridiplantae</taxon>
        <taxon>Streptophyta</taxon>
        <taxon>Embryophyta</taxon>
        <taxon>Tracheophyta</taxon>
        <taxon>Spermatophyta</taxon>
        <taxon>Magnoliopsida</taxon>
        <taxon>eudicotyledons</taxon>
        <taxon>Gunneridae</taxon>
        <taxon>Pentapetalae</taxon>
        <taxon>asterids</taxon>
        <taxon>campanulids</taxon>
        <taxon>Asterales</taxon>
        <taxon>Asteraceae</taxon>
        <taxon>Asteroideae</taxon>
        <taxon>Anthemideae</taxon>
        <taxon>Anthemidinae</taxon>
        <taxon>Tanacetum</taxon>
    </lineage>
</organism>
<evidence type="ECO:0000256" key="1">
    <source>
        <dbReference type="SAM" id="Coils"/>
    </source>
</evidence>
<reference evidence="3" key="1">
    <citation type="journal article" date="2022" name="Int. J. Mol. Sci.">
        <title>Draft Genome of Tanacetum Coccineum: Genomic Comparison of Closely Related Tanacetum-Family Plants.</title>
        <authorList>
            <person name="Yamashiro T."/>
            <person name="Shiraishi A."/>
            <person name="Nakayama K."/>
            <person name="Satake H."/>
        </authorList>
    </citation>
    <scope>NUCLEOTIDE SEQUENCE</scope>
</reference>
<feature type="coiled-coil region" evidence="1">
    <location>
        <begin position="9"/>
        <end position="40"/>
    </location>
</feature>
<name>A0ABQ4Z5I6_9ASTR</name>
<comment type="caution">
    <text evidence="3">The sequence shown here is derived from an EMBL/GenBank/DDBJ whole genome shotgun (WGS) entry which is preliminary data.</text>
</comment>
<evidence type="ECO:0000313" key="3">
    <source>
        <dbReference type="EMBL" id="GJS84851.1"/>
    </source>
</evidence>
<evidence type="ECO:0000313" key="4">
    <source>
        <dbReference type="Proteomes" id="UP001151760"/>
    </source>
</evidence>
<keyword evidence="4" id="KW-1185">Reference proteome</keyword>
<reference evidence="3" key="2">
    <citation type="submission" date="2022-01" db="EMBL/GenBank/DDBJ databases">
        <authorList>
            <person name="Yamashiro T."/>
            <person name="Shiraishi A."/>
            <person name="Satake H."/>
            <person name="Nakayama K."/>
        </authorList>
    </citation>
    <scope>NUCLEOTIDE SEQUENCE</scope>
</reference>
<keyword evidence="1" id="KW-0175">Coiled coil</keyword>
<feature type="region of interest" description="Disordered" evidence="2">
    <location>
        <begin position="65"/>
        <end position="101"/>
    </location>
</feature>
<evidence type="ECO:0000256" key="2">
    <source>
        <dbReference type="SAM" id="MobiDB-lite"/>
    </source>
</evidence>
<accession>A0ABQ4Z5I6</accession>
<proteinExistence type="predicted"/>
<gene>
    <name evidence="3" type="ORF">Tco_0751392</name>
</gene>
<feature type="non-terminal residue" evidence="3">
    <location>
        <position position="101"/>
    </location>
</feature>
<protein>
    <submittedName>
        <fullName evidence="3">Uncharacterized protein</fullName>
    </submittedName>
</protein>